<gene>
    <name evidence="1" type="ORF">K4L44_16345</name>
</gene>
<keyword evidence="1" id="KW-0547">Nucleotide-binding</keyword>
<protein>
    <submittedName>
        <fullName evidence="1">ATP-binding cassette domain-containing protein</fullName>
    </submittedName>
</protein>
<organism evidence="1 2">
    <name type="scientific">Halosquirtibacter laminarini</name>
    <dbReference type="NCBI Taxonomy" id="3374600"/>
    <lineage>
        <taxon>Bacteria</taxon>
        <taxon>Pseudomonadati</taxon>
        <taxon>Bacteroidota</taxon>
        <taxon>Bacteroidia</taxon>
        <taxon>Marinilabiliales</taxon>
        <taxon>Prolixibacteraceae</taxon>
        <taxon>Halosquirtibacter</taxon>
    </lineage>
</organism>
<accession>A0AC61NER6</accession>
<sequence>MSIHIKEVSKFFSNQKALDNVVLSLDEGDVVGFLGPNGAGKSTLMKIISGYMRPSSGIVSVLGMDIQESRVKVQQEIGYLPEHNPLYDELYIREYLRHVASLYGVKRPKDRVEEMIALCGISKESNKKIGMLSKGYKQRVGLAQALLHDPKVLILDEPMNGLDPNQIIEIRELIKNVSVGKTVLFSSHIMSEVSQMCDRVVIINEGKIVADDRCDILLREHHMNPRYKVKFKLPLNQENIEQLSVFAKVQRIDHFYLIEARDHTPIEEHIFWFAVETKNPIMHINMFSSELEDVFKSLTTRG</sequence>
<keyword evidence="1" id="KW-0067">ATP-binding</keyword>
<evidence type="ECO:0000313" key="1">
    <source>
        <dbReference type="EMBL" id="QZE14077.1"/>
    </source>
</evidence>
<reference evidence="1" key="1">
    <citation type="submission" date="2021-08" db="EMBL/GenBank/DDBJ databases">
        <title>Novel anaerobic bacterium isolated from sea squirt in East Sea, Republic of Korea.</title>
        <authorList>
            <person name="Nguyen T.H."/>
            <person name="Li Z."/>
            <person name="Lee Y.-J."/>
            <person name="Ko J."/>
            <person name="Kim S.-G."/>
        </authorList>
    </citation>
    <scope>NUCLEOTIDE SEQUENCE</scope>
    <source>
        <strain evidence="1">KCTC 25031</strain>
    </source>
</reference>
<proteinExistence type="predicted"/>
<name>A0AC61NER6_9BACT</name>
<keyword evidence="2" id="KW-1185">Reference proteome</keyword>
<evidence type="ECO:0000313" key="2">
    <source>
        <dbReference type="Proteomes" id="UP000826212"/>
    </source>
</evidence>
<dbReference type="EMBL" id="CP081303">
    <property type="protein sequence ID" value="QZE14077.1"/>
    <property type="molecule type" value="Genomic_DNA"/>
</dbReference>
<dbReference type="Proteomes" id="UP000826212">
    <property type="component" value="Chromosome"/>
</dbReference>